<gene>
    <name evidence="3" type="ORF">J2X01_003245</name>
</gene>
<dbReference type="InterPro" id="IPR003737">
    <property type="entry name" value="GlcNAc_PI_deacetylase-related"/>
</dbReference>
<dbReference type="SUPFAM" id="SSF49785">
    <property type="entry name" value="Galactose-binding domain-like"/>
    <property type="match status" value="1"/>
</dbReference>
<evidence type="ECO:0000256" key="1">
    <source>
        <dbReference type="ARBA" id="ARBA00022833"/>
    </source>
</evidence>
<dbReference type="SUPFAM" id="SSF102588">
    <property type="entry name" value="LmbE-like"/>
    <property type="match status" value="1"/>
</dbReference>
<dbReference type="Gene3D" id="2.60.120.260">
    <property type="entry name" value="Galactose-binding domain-like"/>
    <property type="match status" value="1"/>
</dbReference>
<dbReference type="RefSeq" id="WP_310059538.1">
    <property type="nucleotide sequence ID" value="NZ_JAVDVQ010000016.1"/>
</dbReference>
<comment type="caution">
    <text evidence="3">The sequence shown here is derived from an EMBL/GenBank/DDBJ whole genome shotgun (WGS) entry which is preliminary data.</text>
</comment>
<organism evidence="3 4">
    <name type="scientific">Arthrobacter ginsengisoli</name>
    <dbReference type="NCBI Taxonomy" id="1356565"/>
    <lineage>
        <taxon>Bacteria</taxon>
        <taxon>Bacillati</taxon>
        <taxon>Actinomycetota</taxon>
        <taxon>Actinomycetes</taxon>
        <taxon>Micrococcales</taxon>
        <taxon>Micrococcaceae</taxon>
        <taxon>Arthrobacter</taxon>
    </lineage>
</organism>
<keyword evidence="1" id="KW-0862">Zinc</keyword>
<protein>
    <submittedName>
        <fullName evidence="3">LmbE family N-acetylglucosaminyl deacetylase</fullName>
    </submittedName>
</protein>
<dbReference type="PANTHER" id="PTHR12993:SF23">
    <property type="entry name" value="N-ACETYLGLUCOSAMINYLPHOSPHATIDYLINOSITOL DEACETYLASE"/>
    <property type="match status" value="1"/>
</dbReference>
<dbReference type="Pfam" id="PF24135">
    <property type="entry name" value="DUF7402"/>
    <property type="match status" value="1"/>
</dbReference>
<dbReference type="InterPro" id="IPR055826">
    <property type="entry name" value="DUF7402"/>
</dbReference>
<dbReference type="EMBL" id="JAVDVQ010000016">
    <property type="protein sequence ID" value="MDR7083939.1"/>
    <property type="molecule type" value="Genomic_DNA"/>
</dbReference>
<dbReference type="InterPro" id="IPR008979">
    <property type="entry name" value="Galactose-bd-like_sf"/>
</dbReference>
<keyword evidence="4" id="KW-1185">Reference proteome</keyword>
<reference evidence="3 4" key="1">
    <citation type="submission" date="2023-07" db="EMBL/GenBank/DDBJ databases">
        <title>Sorghum-associated microbial communities from plants grown in Nebraska, USA.</title>
        <authorList>
            <person name="Schachtman D."/>
        </authorList>
    </citation>
    <scope>NUCLEOTIDE SEQUENCE [LARGE SCALE GENOMIC DNA]</scope>
    <source>
        <strain evidence="3 4">BE167</strain>
    </source>
</reference>
<dbReference type="Gene3D" id="3.40.50.10320">
    <property type="entry name" value="LmbE-like"/>
    <property type="match status" value="1"/>
</dbReference>
<feature type="non-terminal residue" evidence="3">
    <location>
        <position position="395"/>
    </location>
</feature>
<sequence>MSIVAHQDDDLLFQSPALPLAIRAGMCVRTVYVTAGDANDSAAYWNSRESGVKAAYAQLAGVANVWTTSDAGIAGHPIPVATLEGATNISLAFMRLPDGFPDGSGGSNGGYQSLQKLYGGVINTMTTVDDSSSYTLSTLQDTLLALMNSYQPEQIATLDFAGSYGDGDHSDHHTVAYLVFAVQQQYNQRHTITGYQGYGIAQRPSNVVDPDLTAKTNAFLAYAQYDSKTCNTADACSSRGPGSWFPRSYTVTPPNVVPSSSGAGTNVASSATATASSQNIATGQTAIKAVDGVIAGYPVDSTREWATVGGKAGSYLNLAFGSAVTLNRVVLYDRPNTNDQITGGTLTFSDGTTVAVPALDNAGQATSISFPDRATTSLRLSITTVSGTTLNVGLS</sequence>
<accession>A0ABU1UFG7</accession>
<dbReference type="PANTHER" id="PTHR12993">
    <property type="entry name" value="N-ACETYLGLUCOSAMINYL-PHOSPHATIDYLINOSITOL DE-N-ACETYLASE-RELATED"/>
    <property type="match status" value="1"/>
</dbReference>
<name>A0ABU1UFG7_9MICC</name>
<feature type="domain" description="DUF7402" evidence="2">
    <location>
        <begin position="266"/>
        <end position="395"/>
    </location>
</feature>
<dbReference type="Proteomes" id="UP001252243">
    <property type="component" value="Unassembled WGS sequence"/>
</dbReference>
<proteinExistence type="predicted"/>
<dbReference type="InterPro" id="IPR024078">
    <property type="entry name" value="LmbE-like_dom_sf"/>
</dbReference>
<evidence type="ECO:0000313" key="4">
    <source>
        <dbReference type="Proteomes" id="UP001252243"/>
    </source>
</evidence>
<evidence type="ECO:0000313" key="3">
    <source>
        <dbReference type="EMBL" id="MDR7083939.1"/>
    </source>
</evidence>
<evidence type="ECO:0000259" key="2">
    <source>
        <dbReference type="Pfam" id="PF24135"/>
    </source>
</evidence>
<dbReference type="Pfam" id="PF02585">
    <property type="entry name" value="PIG-L"/>
    <property type="match status" value="1"/>
</dbReference>